<keyword evidence="2" id="KW-1185">Reference proteome</keyword>
<accession>A0ABD5ZQF3</accession>
<dbReference type="SUPFAM" id="SSF46785">
    <property type="entry name" value="Winged helix' DNA-binding domain"/>
    <property type="match status" value="1"/>
</dbReference>
<organism evidence="1 2">
    <name type="scientific">Halosegnis marinus</name>
    <dbReference type="NCBI Taxonomy" id="3034023"/>
    <lineage>
        <taxon>Archaea</taxon>
        <taxon>Methanobacteriati</taxon>
        <taxon>Methanobacteriota</taxon>
        <taxon>Stenosarchaea group</taxon>
        <taxon>Halobacteria</taxon>
        <taxon>Halobacteriales</taxon>
        <taxon>Natronomonadaceae</taxon>
        <taxon>Halosegnis</taxon>
    </lineage>
</organism>
<dbReference type="InterPro" id="IPR036390">
    <property type="entry name" value="WH_DNA-bd_sf"/>
</dbReference>
<dbReference type="Gene3D" id="1.10.10.10">
    <property type="entry name" value="Winged helix-like DNA-binding domain superfamily/Winged helix DNA-binding domain"/>
    <property type="match status" value="1"/>
</dbReference>
<name>A0ABD5ZQF3_9EURY</name>
<evidence type="ECO:0000313" key="2">
    <source>
        <dbReference type="Proteomes" id="UP001596398"/>
    </source>
</evidence>
<sequence>MGNIDLNDADKKIIAALREGRNLPANLADELGYSRQYIQNRLTRLREHGIVDNIGRGVYELAEEYNGTIN</sequence>
<dbReference type="InterPro" id="IPR036388">
    <property type="entry name" value="WH-like_DNA-bd_sf"/>
</dbReference>
<protein>
    <submittedName>
        <fullName evidence="1">Winged helix-turn-helix transcriptional regulator</fullName>
    </submittedName>
</protein>
<dbReference type="Proteomes" id="UP001596398">
    <property type="component" value="Unassembled WGS sequence"/>
</dbReference>
<reference evidence="1 2" key="1">
    <citation type="journal article" date="2019" name="Int. J. Syst. Evol. Microbiol.">
        <title>The Global Catalogue of Microorganisms (GCM) 10K type strain sequencing project: providing services to taxonomists for standard genome sequencing and annotation.</title>
        <authorList>
            <consortium name="The Broad Institute Genomics Platform"/>
            <consortium name="The Broad Institute Genome Sequencing Center for Infectious Disease"/>
            <person name="Wu L."/>
            <person name="Ma J."/>
        </authorList>
    </citation>
    <scope>NUCLEOTIDE SEQUENCE [LARGE SCALE GENOMIC DNA]</scope>
    <source>
        <strain evidence="1 2">DT85</strain>
    </source>
</reference>
<dbReference type="Pfam" id="PF13412">
    <property type="entry name" value="HTH_24"/>
    <property type="match status" value="1"/>
</dbReference>
<proteinExistence type="predicted"/>
<evidence type="ECO:0000313" key="1">
    <source>
        <dbReference type="EMBL" id="MFC7235541.1"/>
    </source>
</evidence>
<dbReference type="GeneID" id="79267236"/>
<dbReference type="RefSeq" id="WP_276233676.1">
    <property type="nucleotide sequence ID" value="NZ_CP119802.1"/>
</dbReference>
<dbReference type="AlphaFoldDB" id="A0ABD5ZQF3"/>
<comment type="caution">
    <text evidence="1">The sequence shown here is derived from an EMBL/GenBank/DDBJ whole genome shotgun (WGS) entry which is preliminary data.</text>
</comment>
<gene>
    <name evidence="1" type="ORF">ACFQJ4_09470</name>
</gene>
<dbReference type="EMBL" id="JBHTAP010000001">
    <property type="protein sequence ID" value="MFC7235541.1"/>
    <property type="molecule type" value="Genomic_DNA"/>
</dbReference>